<dbReference type="GO" id="GO:0034220">
    <property type="term" value="P:monoatomic ion transmembrane transport"/>
    <property type="evidence" value="ECO:0007669"/>
    <property type="project" value="UniProtKB-KW"/>
</dbReference>
<evidence type="ECO:0000256" key="13">
    <source>
        <dbReference type="SAM" id="MobiDB-lite"/>
    </source>
</evidence>
<dbReference type="PROSITE" id="PS51013">
    <property type="entry name" value="PANNEXIN"/>
    <property type="match status" value="1"/>
</dbReference>
<comment type="similarity">
    <text evidence="12">Belongs to the pannexin family.</text>
</comment>
<keyword evidence="6" id="KW-0303">Gap junction</keyword>
<feature type="compositionally biased region" description="Polar residues" evidence="13">
    <location>
        <begin position="451"/>
        <end position="460"/>
    </location>
</feature>
<evidence type="ECO:0000256" key="1">
    <source>
        <dbReference type="ARBA" id="ARBA00004610"/>
    </source>
</evidence>
<dbReference type="InterPro" id="IPR000990">
    <property type="entry name" value="Innexin"/>
</dbReference>
<dbReference type="PRINTS" id="PR01262">
    <property type="entry name" value="INNEXIN"/>
</dbReference>
<dbReference type="PANTHER" id="PTHR11893:SF20">
    <property type="entry name" value="INNEXIN-3"/>
    <property type="match status" value="1"/>
</dbReference>
<gene>
    <name evidence="12" type="primary">inx</name>
</gene>
<name>A0A0K0E0P5_STRER</name>
<reference evidence="15" key="1">
    <citation type="submission" date="2015-08" db="UniProtKB">
        <authorList>
            <consortium name="WormBaseParasite"/>
        </authorList>
    </citation>
    <scope>IDENTIFICATION</scope>
</reference>
<keyword evidence="7" id="KW-0965">Cell junction</keyword>
<feature type="region of interest" description="Disordered" evidence="13">
    <location>
        <begin position="386"/>
        <end position="460"/>
    </location>
</feature>
<feature type="compositionally biased region" description="Polar residues" evidence="13">
    <location>
        <begin position="389"/>
        <end position="400"/>
    </location>
</feature>
<feature type="compositionally biased region" description="Polar residues" evidence="13">
    <location>
        <begin position="424"/>
        <end position="438"/>
    </location>
</feature>
<sequence>MLGIPFLQNYINSVVHEQPISDSTDWLNYYATSIMLAFFAFAISAKQYFGSPIQCWVPSEFRGGWEKYAEDYCFINNFYHVPFGENIPDDVSERDDQISYYRWVPIVLFIQAVCFYLPNWLWNVLHKHTAVNPKAIVNEARKCKEMNGEDREREIEVLSKYICESVMEFDHNAAIKISTAKSGYNATALYLMTKLLYVINAIGQLIVLNHFLGGDYLNWGFETLYDVANGYEIKENSIFPRVIMCDFQVRVLGNLQRHSVQCVIMMNMINEKLYLFLYFWLIFIAALSILSFLYYLVVMIIPGLRENNAVYFLKKECRKNGLFKDSSKLNRFVHKFLRPDGVLTLIFIRENMGDRIAYDIVKKMFENYKGYYNDYEINNGSHHRLLNHESGSNSTVSTSTPEKKIPISFHSPRNYDNTPEETYKSTPYNPSRLLPSSKNNINNKNDNYNNHGPSPTSINYPNLPSIDDVDQHNIGTLRLDDIINKENNPNAPPMSPSMQSSV</sequence>
<evidence type="ECO:0000313" key="14">
    <source>
        <dbReference type="Proteomes" id="UP000035681"/>
    </source>
</evidence>
<keyword evidence="9 12" id="KW-0406">Ion transport</keyword>
<feature type="compositionally biased region" description="Low complexity" evidence="13">
    <location>
        <begin position="439"/>
        <end position="450"/>
    </location>
</feature>
<dbReference type="GO" id="GO:0005243">
    <property type="term" value="F:gap junction channel activity"/>
    <property type="evidence" value="ECO:0007669"/>
    <property type="project" value="TreeGrafter"/>
</dbReference>
<evidence type="ECO:0000313" key="15">
    <source>
        <dbReference type="WBParaSite" id="SSTP_0000305700.1"/>
    </source>
</evidence>
<dbReference type="Pfam" id="PF00876">
    <property type="entry name" value="Innexin"/>
    <property type="match status" value="1"/>
</dbReference>
<dbReference type="PANTHER" id="PTHR11893">
    <property type="entry name" value="INNEXIN"/>
    <property type="match status" value="1"/>
</dbReference>
<evidence type="ECO:0000256" key="3">
    <source>
        <dbReference type="ARBA" id="ARBA00022448"/>
    </source>
</evidence>
<proteinExistence type="inferred from homology"/>
<keyword evidence="8 12" id="KW-1133">Transmembrane helix</keyword>
<dbReference type="WBParaSite" id="TCONS_00000417.p1">
    <property type="protein sequence ID" value="TCONS_00000417.p1"/>
    <property type="gene ID" value="XLOC_000429"/>
</dbReference>
<keyword evidence="10 12" id="KW-0472">Membrane</keyword>
<evidence type="ECO:0000256" key="7">
    <source>
        <dbReference type="ARBA" id="ARBA00022949"/>
    </source>
</evidence>
<evidence type="ECO:0000256" key="12">
    <source>
        <dbReference type="RuleBase" id="RU010713"/>
    </source>
</evidence>
<dbReference type="GO" id="GO:0005886">
    <property type="term" value="C:plasma membrane"/>
    <property type="evidence" value="ECO:0007669"/>
    <property type="project" value="UniProtKB-SubCell"/>
</dbReference>
<keyword evidence="5 12" id="KW-0812">Transmembrane</keyword>
<dbReference type="GO" id="GO:0005921">
    <property type="term" value="C:gap junction"/>
    <property type="evidence" value="ECO:0007669"/>
    <property type="project" value="UniProtKB-SubCell"/>
</dbReference>
<comment type="function">
    <text evidence="12">Structural component of the gap junctions.</text>
</comment>
<keyword evidence="11 12" id="KW-0407">Ion channel</keyword>
<feature type="transmembrane region" description="Helical" evidence="12">
    <location>
        <begin position="27"/>
        <end position="45"/>
    </location>
</feature>
<dbReference type="WBParaSite" id="SSTP_0000305700.1">
    <property type="protein sequence ID" value="SSTP_0000305700.1"/>
    <property type="gene ID" value="SSTP_0000305700"/>
</dbReference>
<evidence type="ECO:0000256" key="10">
    <source>
        <dbReference type="ARBA" id="ARBA00023136"/>
    </source>
</evidence>
<evidence type="ECO:0000256" key="2">
    <source>
        <dbReference type="ARBA" id="ARBA00004651"/>
    </source>
</evidence>
<protein>
    <recommendedName>
        <fullName evidence="12">Innexin</fullName>
    </recommendedName>
</protein>
<evidence type="ECO:0000256" key="6">
    <source>
        <dbReference type="ARBA" id="ARBA00022868"/>
    </source>
</evidence>
<evidence type="ECO:0000256" key="9">
    <source>
        <dbReference type="ARBA" id="ARBA00023065"/>
    </source>
</evidence>
<accession>A0A0K0E0P5</accession>
<comment type="subcellular location">
    <subcellularLocation>
        <location evidence="1">Cell junction</location>
        <location evidence="1">Gap junction</location>
    </subcellularLocation>
    <subcellularLocation>
        <location evidence="2 12">Cell membrane</location>
        <topology evidence="2 12">Multi-pass membrane protein</topology>
    </subcellularLocation>
</comment>
<keyword evidence="4" id="KW-1003">Cell membrane</keyword>
<feature type="transmembrane region" description="Helical" evidence="12">
    <location>
        <begin position="188"/>
        <end position="208"/>
    </location>
</feature>
<keyword evidence="14" id="KW-1185">Reference proteome</keyword>
<feature type="transmembrane region" description="Helical" evidence="12">
    <location>
        <begin position="100"/>
        <end position="118"/>
    </location>
</feature>
<evidence type="ECO:0000256" key="5">
    <source>
        <dbReference type="ARBA" id="ARBA00022692"/>
    </source>
</evidence>
<evidence type="ECO:0000256" key="11">
    <source>
        <dbReference type="ARBA" id="ARBA00023303"/>
    </source>
</evidence>
<dbReference type="AlphaFoldDB" id="A0A0K0E0P5"/>
<organism evidence="15">
    <name type="scientific">Strongyloides stercoralis</name>
    <name type="common">Threadworm</name>
    <dbReference type="NCBI Taxonomy" id="6248"/>
    <lineage>
        <taxon>Eukaryota</taxon>
        <taxon>Metazoa</taxon>
        <taxon>Ecdysozoa</taxon>
        <taxon>Nematoda</taxon>
        <taxon>Chromadorea</taxon>
        <taxon>Rhabditida</taxon>
        <taxon>Tylenchina</taxon>
        <taxon>Panagrolaimomorpha</taxon>
        <taxon>Strongyloidoidea</taxon>
        <taxon>Strongyloididae</taxon>
        <taxon>Strongyloides</taxon>
    </lineage>
</organism>
<keyword evidence="3 12" id="KW-0813">Transport</keyword>
<feature type="transmembrane region" description="Helical" evidence="12">
    <location>
        <begin position="275"/>
        <end position="297"/>
    </location>
</feature>
<dbReference type="Proteomes" id="UP000035681">
    <property type="component" value="Unplaced"/>
</dbReference>
<evidence type="ECO:0000256" key="8">
    <source>
        <dbReference type="ARBA" id="ARBA00022989"/>
    </source>
</evidence>
<feature type="region of interest" description="Disordered" evidence="13">
    <location>
        <begin position="483"/>
        <end position="502"/>
    </location>
</feature>
<evidence type="ECO:0000256" key="4">
    <source>
        <dbReference type="ARBA" id="ARBA00022475"/>
    </source>
</evidence>